<dbReference type="Proteomes" id="UP001154078">
    <property type="component" value="Chromosome 2"/>
</dbReference>
<dbReference type="EMBL" id="OV121133">
    <property type="protein sequence ID" value="CAH0550118.1"/>
    <property type="molecule type" value="Genomic_DNA"/>
</dbReference>
<dbReference type="PANTHER" id="PTHR43142">
    <property type="entry name" value="CARBOXYLIC ESTER HYDROLASE"/>
    <property type="match status" value="1"/>
</dbReference>
<keyword evidence="7" id="KW-0472">Membrane</keyword>
<keyword evidence="2" id="KW-0719">Serine esterase</keyword>
<dbReference type="InterPro" id="IPR019826">
    <property type="entry name" value="Carboxylesterase_B_AS"/>
</dbReference>
<evidence type="ECO:0000256" key="7">
    <source>
        <dbReference type="SAM" id="Phobius"/>
    </source>
</evidence>
<keyword evidence="5" id="KW-0325">Glycoprotein</keyword>
<dbReference type="InterPro" id="IPR002018">
    <property type="entry name" value="CarbesteraseB"/>
</dbReference>
<keyword evidence="7" id="KW-1133">Transmembrane helix</keyword>
<evidence type="ECO:0000256" key="1">
    <source>
        <dbReference type="ARBA" id="ARBA00005964"/>
    </source>
</evidence>
<feature type="transmembrane region" description="Helical" evidence="7">
    <location>
        <begin position="433"/>
        <end position="459"/>
    </location>
</feature>
<evidence type="ECO:0000256" key="4">
    <source>
        <dbReference type="ARBA" id="ARBA00023157"/>
    </source>
</evidence>
<evidence type="ECO:0000256" key="5">
    <source>
        <dbReference type="ARBA" id="ARBA00023180"/>
    </source>
</evidence>
<sequence length="566" mass="64756">MTDLIVPTAQGKLKGKVFGKVYEKPFLGFLGIPYAKAPVGDLRFKPPQDPEPWVGIKNCTKEGTPCPSKHLSFKFYIGNEDNCLNLNVFTRQTKNVTTPKPVLFFIHGGAFILGNNRTEVYGPDFLMAEEIVVVVINYRLGVLGFLAIEDDSYGIPGNAGLKDQVMALKWVQRNILNFGGDPNNVTIVGQSAGSIACHFLMLSPLAKGLFHRAILASGVALNTWATGGTYNLHKLGYLLGYMEQDDKSIFEKLKKEPLKNIVAAQYEYKDDCLLDKIRPFVPIVEKPSKDAFISDLPINIIKSGNYNKVPFMIGYTTNEGMLFELLRMIMTWNKIPKSLDNEIPHDVPHNGDVEKINTIKEKVKNYYFKGNEVGKKTYSDILNMKSDSAFRYHIQKAIKLHQETNDKPMYFYKFSHEGPFNYTKKLVAVTSRILLYILLALAFMTKLIPPINNFFHFLIQKLPMRENLKGTSHCDDVGYLWKYRIHPKIRPGSPEDFYVRRMVKLWTNFVKYENPTPEVDNEHFEGVLWKPISKTDLPCLNIDETLEMVKNPDKERYQFWDSIYSL</sequence>
<organism evidence="9 10">
    <name type="scientific">Brassicogethes aeneus</name>
    <name type="common">Rape pollen beetle</name>
    <name type="synonym">Meligethes aeneus</name>
    <dbReference type="NCBI Taxonomy" id="1431903"/>
    <lineage>
        <taxon>Eukaryota</taxon>
        <taxon>Metazoa</taxon>
        <taxon>Ecdysozoa</taxon>
        <taxon>Arthropoda</taxon>
        <taxon>Hexapoda</taxon>
        <taxon>Insecta</taxon>
        <taxon>Pterygota</taxon>
        <taxon>Neoptera</taxon>
        <taxon>Endopterygota</taxon>
        <taxon>Coleoptera</taxon>
        <taxon>Polyphaga</taxon>
        <taxon>Cucujiformia</taxon>
        <taxon>Nitidulidae</taxon>
        <taxon>Meligethinae</taxon>
        <taxon>Brassicogethes</taxon>
    </lineage>
</organism>
<gene>
    <name evidence="9" type="ORF">MELIAE_LOCUS3017</name>
</gene>
<comment type="similarity">
    <text evidence="1 6">Belongs to the type-B carboxylesterase/lipase family.</text>
</comment>
<dbReference type="PROSITE" id="PS00122">
    <property type="entry name" value="CARBOXYLESTERASE_B_1"/>
    <property type="match status" value="1"/>
</dbReference>
<keyword evidence="7" id="KW-0812">Transmembrane</keyword>
<dbReference type="SUPFAM" id="SSF53474">
    <property type="entry name" value="alpha/beta-Hydrolases"/>
    <property type="match status" value="1"/>
</dbReference>
<protein>
    <recommendedName>
        <fullName evidence="6">Carboxylic ester hydrolase</fullName>
        <ecNumber evidence="6">3.1.1.-</ecNumber>
    </recommendedName>
</protein>
<dbReference type="OrthoDB" id="19653at2759"/>
<dbReference type="EC" id="3.1.1.-" evidence="6"/>
<keyword evidence="3 6" id="KW-0378">Hydrolase</keyword>
<dbReference type="InterPro" id="IPR029058">
    <property type="entry name" value="AB_hydrolase_fold"/>
</dbReference>
<evidence type="ECO:0000256" key="6">
    <source>
        <dbReference type="RuleBase" id="RU361235"/>
    </source>
</evidence>
<dbReference type="Pfam" id="PF00135">
    <property type="entry name" value="COesterase"/>
    <property type="match status" value="1"/>
</dbReference>
<accession>A0A9P0AX40</accession>
<proteinExistence type="inferred from homology"/>
<dbReference type="PANTHER" id="PTHR43142:SF1">
    <property type="entry name" value="CARBOXYLIC ESTER HYDROLASE"/>
    <property type="match status" value="1"/>
</dbReference>
<evidence type="ECO:0000313" key="10">
    <source>
        <dbReference type="Proteomes" id="UP001154078"/>
    </source>
</evidence>
<evidence type="ECO:0000256" key="3">
    <source>
        <dbReference type="ARBA" id="ARBA00022801"/>
    </source>
</evidence>
<keyword evidence="10" id="KW-1185">Reference proteome</keyword>
<dbReference type="AlphaFoldDB" id="A0A9P0AX40"/>
<evidence type="ECO:0000313" key="9">
    <source>
        <dbReference type="EMBL" id="CAH0550118.1"/>
    </source>
</evidence>
<keyword evidence="4" id="KW-1015">Disulfide bond</keyword>
<dbReference type="GO" id="GO:0052689">
    <property type="term" value="F:carboxylic ester hydrolase activity"/>
    <property type="evidence" value="ECO:0007669"/>
    <property type="project" value="UniProtKB-KW"/>
</dbReference>
<name>A0A9P0AX40_BRAAE</name>
<feature type="domain" description="Carboxylesterase type B" evidence="8">
    <location>
        <begin position="4"/>
        <end position="560"/>
    </location>
</feature>
<reference evidence="9" key="1">
    <citation type="submission" date="2021-12" db="EMBL/GenBank/DDBJ databases">
        <authorList>
            <person name="King R."/>
        </authorList>
    </citation>
    <scope>NUCLEOTIDE SEQUENCE</scope>
</reference>
<evidence type="ECO:0000259" key="8">
    <source>
        <dbReference type="Pfam" id="PF00135"/>
    </source>
</evidence>
<dbReference type="Gene3D" id="3.40.50.1820">
    <property type="entry name" value="alpha/beta hydrolase"/>
    <property type="match status" value="1"/>
</dbReference>
<evidence type="ECO:0000256" key="2">
    <source>
        <dbReference type="ARBA" id="ARBA00022487"/>
    </source>
</evidence>